<gene>
    <name evidence="2" type="ORF">HUO07_12710</name>
</gene>
<dbReference type="SMART" id="SM00901">
    <property type="entry name" value="FRG"/>
    <property type="match status" value="1"/>
</dbReference>
<dbReference type="Pfam" id="PF08867">
    <property type="entry name" value="FRG"/>
    <property type="match status" value="1"/>
</dbReference>
<dbReference type="Proteomes" id="UP000589984">
    <property type="component" value="Unassembled WGS sequence"/>
</dbReference>
<evidence type="ECO:0000313" key="2">
    <source>
        <dbReference type="EMBL" id="NVF15025.1"/>
    </source>
</evidence>
<sequence length="295" mass="32260">MQENSFENARQMLEFLNPLDTERWPPGQTIFRGQPECSQQLLPSIHRLGGPVTAPRFYGDIDISRNQQVNFEKLVLNAFLEACDHSGLSVPGDSLAVRARAINLDSLVDGNASWPTNDLHEILAFAQHHGVPTCLLDWTRNPYISAYFAASSALGALKDTDKKLDGYLAVWALSTRATGFDIIQPPGGTSPYLAAQSGLFTVSRIYGPGDSIFLPLPLNQDKSIEPGPDDSSHLQLLTLPRSEAADLLEGCARMGVTGSKLFPGYEGIAKSVRDWANIHHRGSSLVEDSIRYLLS</sequence>
<name>A0A7Y6RDL3_9GAMM</name>
<protein>
    <submittedName>
        <fullName evidence="2">FRG domain-containing protein</fullName>
    </submittedName>
</protein>
<accession>A0A7Y6RDL3</accession>
<keyword evidence="3" id="KW-1185">Reference proteome</keyword>
<organism evidence="2 3">
    <name type="scientific">Vreelandella maris</name>
    <dbReference type="NCBI Taxonomy" id="2729617"/>
    <lineage>
        <taxon>Bacteria</taxon>
        <taxon>Pseudomonadati</taxon>
        <taxon>Pseudomonadota</taxon>
        <taxon>Gammaproteobacteria</taxon>
        <taxon>Oceanospirillales</taxon>
        <taxon>Halomonadaceae</taxon>
        <taxon>Vreelandella</taxon>
    </lineage>
</organism>
<feature type="domain" description="FRG" evidence="1">
    <location>
        <begin position="25"/>
        <end position="169"/>
    </location>
</feature>
<dbReference type="AlphaFoldDB" id="A0A7Y6RDL3"/>
<dbReference type="EMBL" id="JABWCV010000013">
    <property type="protein sequence ID" value="NVF15025.1"/>
    <property type="molecule type" value="Genomic_DNA"/>
</dbReference>
<proteinExistence type="predicted"/>
<evidence type="ECO:0000313" key="3">
    <source>
        <dbReference type="Proteomes" id="UP000589984"/>
    </source>
</evidence>
<reference evidence="2 3" key="1">
    <citation type="submission" date="2020-06" db="EMBL/GenBank/DDBJ databases">
        <title>Halomonas sp. QX-1 draft genome sequence.</title>
        <authorList>
            <person name="Qiu X."/>
        </authorList>
    </citation>
    <scope>NUCLEOTIDE SEQUENCE [LARGE SCALE GENOMIC DNA]</scope>
    <source>
        <strain evidence="2 3">QX-1</strain>
    </source>
</reference>
<dbReference type="InterPro" id="IPR014966">
    <property type="entry name" value="FRG-dom"/>
</dbReference>
<comment type="caution">
    <text evidence="2">The sequence shown here is derived from an EMBL/GenBank/DDBJ whole genome shotgun (WGS) entry which is preliminary data.</text>
</comment>
<dbReference type="RefSeq" id="WP_176303879.1">
    <property type="nucleotide sequence ID" value="NZ_JABWCV010000013.1"/>
</dbReference>
<evidence type="ECO:0000259" key="1">
    <source>
        <dbReference type="SMART" id="SM00901"/>
    </source>
</evidence>